<dbReference type="GO" id="GO:0005525">
    <property type="term" value="F:GTP binding"/>
    <property type="evidence" value="ECO:0007669"/>
    <property type="project" value="UniProtKB-UniRule"/>
</dbReference>
<evidence type="ECO:0000256" key="1">
    <source>
        <dbReference type="ARBA" id="ARBA00004114"/>
    </source>
</evidence>
<dbReference type="Gene3D" id="1.10.287.600">
    <property type="entry name" value="Helix hairpin bin"/>
    <property type="match status" value="1"/>
</dbReference>
<dbReference type="GO" id="GO:0005929">
    <property type="term" value="C:cilium"/>
    <property type="evidence" value="ECO:0007669"/>
    <property type="project" value="UniProtKB-SubCell"/>
</dbReference>
<dbReference type="InterPro" id="IPR017975">
    <property type="entry name" value="Tubulin_CS"/>
</dbReference>
<dbReference type="Ensembl" id="ENSHCOT00000025733.1">
    <property type="protein sequence ID" value="ENSHCOP00000023269.1"/>
    <property type="gene ID" value="ENSHCOG00000011655.1"/>
</dbReference>
<dbReference type="STRING" id="109280.ENSHCOP00000023269"/>
<dbReference type="InterPro" id="IPR002967">
    <property type="entry name" value="Delta_tubulin"/>
</dbReference>
<keyword evidence="9" id="KW-0970">Cilium biogenesis/degradation</keyword>
<dbReference type="GO" id="GO:0005200">
    <property type="term" value="F:structural constituent of cytoskeleton"/>
    <property type="evidence" value="ECO:0007669"/>
    <property type="project" value="InterPro"/>
</dbReference>
<dbReference type="CDD" id="cd02189">
    <property type="entry name" value="delta_zeta_tubulin-like"/>
    <property type="match status" value="1"/>
</dbReference>
<evidence type="ECO:0000256" key="9">
    <source>
        <dbReference type="ARBA" id="ARBA00022794"/>
    </source>
</evidence>
<keyword evidence="10 16" id="KW-0342">GTP-binding</keyword>
<keyword evidence="13" id="KW-0966">Cell projection</keyword>
<dbReference type="PRINTS" id="PR01224">
    <property type="entry name" value="DELTATUBULIN"/>
</dbReference>
<dbReference type="AlphaFoldDB" id="A0A3Q2YYH1"/>
<dbReference type="GO" id="GO:0005634">
    <property type="term" value="C:nucleus"/>
    <property type="evidence" value="ECO:0007669"/>
    <property type="project" value="UniProtKB-SubCell"/>
</dbReference>
<keyword evidence="11" id="KW-0206">Cytoskeleton</keyword>
<dbReference type="GO" id="GO:0005874">
    <property type="term" value="C:microtubule"/>
    <property type="evidence" value="ECO:0007669"/>
    <property type="project" value="UniProtKB-KW"/>
</dbReference>
<evidence type="ECO:0000256" key="6">
    <source>
        <dbReference type="ARBA" id="ARBA00022490"/>
    </source>
</evidence>
<dbReference type="GO" id="GO:0005814">
    <property type="term" value="C:centriole"/>
    <property type="evidence" value="ECO:0007669"/>
    <property type="project" value="UniProtKB-SubCell"/>
</dbReference>
<evidence type="ECO:0000313" key="19">
    <source>
        <dbReference type="Proteomes" id="UP000264820"/>
    </source>
</evidence>
<dbReference type="PRINTS" id="PR01161">
    <property type="entry name" value="TUBULIN"/>
</dbReference>
<comment type="subcellular location">
    <subcellularLocation>
        <location evidence="3">Cell projection</location>
        <location evidence="3">Cilium</location>
    </subcellularLocation>
    <subcellularLocation>
        <location evidence="1">Cytoplasm</location>
        <location evidence="1">Cytoskeleton</location>
        <location evidence="1">Microtubule organizing center</location>
        <location evidence="1">Centrosome</location>
        <location evidence="1">Centriole</location>
    </subcellularLocation>
    <subcellularLocation>
        <location evidence="2">Nucleus</location>
    </subcellularLocation>
</comment>
<dbReference type="FunFam" id="3.40.50.1440:FF:000021">
    <property type="entry name" value="Tubulin delta chain"/>
    <property type="match status" value="1"/>
</dbReference>
<dbReference type="GO" id="GO:0030030">
    <property type="term" value="P:cell projection organization"/>
    <property type="evidence" value="ECO:0007669"/>
    <property type="project" value="UniProtKB-KW"/>
</dbReference>
<dbReference type="InterPro" id="IPR036525">
    <property type="entry name" value="Tubulin/FtsZ_GTPase_sf"/>
</dbReference>
<evidence type="ECO:0000256" key="5">
    <source>
        <dbReference type="ARBA" id="ARBA00014184"/>
    </source>
</evidence>
<reference evidence="18" key="2">
    <citation type="submission" date="2025-09" db="UniProtKB">
        <authorList>
            <consortium name="Ensembl"/>
        </authorList>
    </citation>
    <scope>IDENTIFICATION</scope>
</reference>
<keyword evidence="7 16" id="KW-0493">Microtubule</keyword>
<evidence type="ECO:0000256" key="12">
    <source>
        <dbReference type="ARBA" id="ARBA00023242"/>
    </source>
</evidence>
<comment type="function">
    <text evidence="15">Acts as a positive regulator of hedgehog signaling and regulates ciliary function.</text>
</comment>
<evidence type="ECO:0000256" key="7">
    <source>
        <dbReference type="ARBA" id="ARBA00022701"/>
    </source>
</evidence>
<evidence type="ECO:0000313" key="18">
    <source>
        <dbReference type="Ensembl" id="ENSHCOP00000023269.1"/>
    </source>
</evidence>
<dbReference type="GeneTree" id="ENSGT00940000157069"/>
<evidence type="ECO:0000256" key="8">
    <source>
        <dbReference type="ARBA" id="ARBA00022741"/>
    </source>
</evidence>
<dbReference type="InterPro" id="IPR023123">
    <property type="entry name" value="Tubulin_C"/>
</dbReference>
<dbReference type="SUPFAM" id="SSF52490">
    <property type="entry name" value="Tubulin nucleotide-binding domain-like"/>
    <property type="match status" value="1"/>
</dbReference>
<sequence>MSVVTVQLGQCGNQVGLELFDTLYNDAQAGQRKTYATASCGRFFHQTEHGEHVARAVLIDMEPKVIKQNFSKTAKSGKWKYDNASGFNQRQGTGNNWANGFCIQGPRHREAVEDILRREVERCDRLHGFLALMSVAGGTGSGVGTHVTQCLRDVYPKSFIVNHLIWPYRTGEVIVQNYNSVLTLGHLYQLSDGLLVHENDTAHRICSQLLHIKDISIADINKVIAHQLGTVLQPALTADSNGVYSTNPLGIDWQLRPLAVSERTRSLTGSNVNTSLANLLILRGKDVFSAETGIFDDAALYSSWLSPKDAFKIWKCPVSFNKYEKTATLVSNSQALIEPLDNMVRKAWSMFAARAYIHQYTKFGISEEDFLESFTFTEQIISSYSQLGCNV</sequence>
<dbReference type="Pfam" id="PF00091">
    <property type="entry name" value="Tubulin"/>
    <property type="match status" value="1"/>
</dbReference>
<dbReference type="SUPFAM" id="SSF55307">
    <property type="entry name" value="Tubulin C-terminal domain-like"/>
    <property type="match status" value="1"/>
</dbReference>
<dbReference type="SMART" id="SM00864">
    <property type="entry name" value="Tubulin"/>
    <property type="match status" value="1"/>
</dbReference>
<dbReference type="OMA" id="WNSYKCA"/>
<evidence type="ECO:0000256" key="4">
    <source>
        <dbReference type="ARBA" id="ARBA00009636"/>
    </source>
</evidence>
<evidence type="ECO:0000256" key="10">
    <source>
        <dbReference type="ARBA" id="ARBA00023134"/>
    </source>
</evidence>
<comment type="similarity">
    <text evidence="4 16">Belongs to the tubulin family.</text>
</comment>
<dbReference type="PANTHER" id="PTHR11588">
    <property type="entry name" value="TUBULIN"/>
    <property type="match status" value="1"/>
</dbReference>
<evidence type="ECO:0000256" key="2">
    <source>
        <dbReference type="ARBA" id="ARBA00004123"/>
    </source>
</evidence>
<keyword evidence="19" id="KW-1185">Reference proteome</keyword>
<evidence type="ECO:0000256" key="15">
    <source>
        <dbReference type="ARBA" id="ARBA00046149"/>
    </source>
</evidence>
<keyword evidence="6" id="KW-0963">Cytoplasm</keyword>
<dbReference type="GO" id="GO:0007017">
    <property type="term" value="P:microtubule-based process"/>
    <property type="evidence" value="ECO:0007669"/>
    <property type="project" value="InterPro"/>
</dbReference>
<reference evidence="18" key="1">
    <citation type="submission" date="2025-08" db="UniProtKB">
        <authorList>
            <consortium name="Ensembl"/>
        </authorList>
    </citation>
    <scope>IDENTIFICATION</scope>
</reference>
<dbReference type="InterPro" id="IPR003008">
    <property type="entry name" value="Tubulin_FtsZ_GTPase"/>
</dbReference>
<proteinExistence type="inferred from homology"/>
<dbReference type="InterPro" id="IPR000217">
    <property type="entry name" value="Tubulin"/>
</dbReference>
<organism evidence="18 19">
    <name type="scientific">Hippocampus comes</name>
    <name type="common">Tiger tail seahorse</name>
    <dbReference type="NCBI Taxonomy" id="109280"/>
    <lineage>
        <taxon>Eukaryota</taxon>
        <taxon>Metazoa</taxon>
        <taxon>Chordata</taxon>
        <taxon>Craniata</taxon>
        <taxon>Vertebrata</taxon>
        <taxon>Euteleostomi</taxon>
        <taxon>Actinopterygii</taxon>
        <taxon>Neopterygii</taxon>
        <taxon>Teleostei</taxon>
        <taxon>Neoteleostei</taxon>
        <taxon>Acanthomorphata</taxon>
        <taxon>Syngnathiaria</taxon>
        <taxon>Syngnathiformes</taxon>
        <taxon>Syngnathoidei</taxon>
        <taxon>Syngnathidae</taxon>
        <taxon>Hippocampus</taxon>
    </lineage>
</organism>
<dbReference type="PROSITE" id="PS00227">
    <property type="entry name" value="TUBULIN"/>
    <property type="match status" value="1"/>
</dbReference>
<dbReference type="Gene3D" id="3.40.50.1440">
    <property type="entry name" value="Tubulin/FtsZ, GTPase domain"/>
    <property type="match status" value="1"/>
</dbReference>
<protein>
    <recommendedName>
        <fullName evidence="5">Tubulin delta chain</fullName>
    </recommendedName>
    <alternativeName>
        <fullName evidence="14">Delta-tubulin</fullName>
    </alternativeName>
</protein>
<evidence type="ECO:0000256" key="3">
    <source>
        <dbReference type="ARBA" id="ARBA00004138"/>
    </source>
</evidence>
<evidence type="ECO:0000259" key="17">
    <source>
        <dbReference type="SMART" id="SM00864"/>
    </source>
</evidence>
<keyword evidence="12" id="KW-0539">Nucleus</keyword>
<dbReference type="InterPro" id="IPR008280">
    <property type="entry name" value="Tub_FtsZ_C"/>
</dbReference>
<dbReference type="Proteomes" id="UP000264820">
    <property type="component" value="Unplaced"/>
</dbReference>
<evidence type="ECO:0000256" key="13">
    <source>
        <dbReference type="ARBA" id="ARBA00023273"/>
    </source>
</evidence>
<evidence type="ECO:0000256" key="16">
    <source>
        <dbReference type="RuleBase" id="RU000352"/>
    </source>
</evidence>
<name>A0A3Q2YYH1_HIPCM</name>
<accession>A0A3Q2YYH1</accession>
<feature type="domain" description="Tubulin/FtsZ GTPase" evidence="17">
    <location>
        <begin position="40"/>
        <end position="240"/>
    </location>
</feature>
<evidence type="ECO:0000256" key="11">
    <source>
        <dbReference type="ARBA" id="ARBA00023212"/>
    </source>
</evidence>
<evidence type="ECO:0000256" key="14">
    <source>
        <dbReference type="ARBA" id="ARBA00030594"/>
    </source>
</evidence>
<keyword evidence="8 16" id="KW-0547">Nucleotide-binding</keyword>